<feature type="region of interest" description="Disordered" evidence="1">
    <location>
        <begin position="29"/>
        <end position="51"/>
    </location>
</feature>
<dbReference type="AlphaFoldDB" id="A0A7W7PXF3"/>
<proteinExistence type="predicted"/>
<sequence length="113" mass="11787">MTTHPLEERTADDVIPLHREFPADVISGGIARHSPVGHGLPRSRPGDLTGDRAVDEAGVLFQVAAALRVAALAGTGADGLRPAGPAVDSGAAADPLRRRTRASWQRTKLEVPA</sequence>
<dbReference type="EMBL" id="JACHJI010000023">
    <property type="protein sequence ID" value="MBB4903122.1"/>
    <property type="molecule type" value="Genomic_DNA"/>
</dbReference>
<organism evidence="2 3">
    <name type="scientific">Streptomyces griseomycini</name>
    <dbReference type="NCBI Taxonomy" id="66895"/>
    <lineage>
        <taxon>Bacteria</taxon>
        <taxon>Bacillati</taxon>
        <taxon>Actinomycetota</taxon>
        <taxon>Actinomycetes</taxon>
        <taxon>Kitasatosporales</taxon>
        <taxon>Streptomycetaceae</taxon>
        <taxon>Streptomyces</taxon>
    </lineage>
</organism>
<protein>
    <submittedName>
        <fullName evidence="2">Uncharacterized protein</fullName>
    </submittedName>
</protein>
<evidence type="ECO:0000313" key="2">
    <source>
        <dbReference type="EMBL" id="MBB4903122.1"/>
    </source>
</evidence>
<accession>A0A7W7PXF3</accession>
<comment type="caution">
    <text evidence="2">The sequence shown here is derived from an EMBL/GenBank/DDBJ whole genome shotgun (WGS) entry which is preliminary data.</text>
</comment>
<dbReference type="RefSeq" id="WP_184828952.1">
    <property type="nucleotide sequence ID" value="NZ_BMTI01000029.1"/>
</dbReference>
<dbReference type="Proteomes" id="UP000579523">
    <property type="component" value="Unassembled WGS sequence"/>
</dbReference>
<evidence type="ECO:0000313" key="3">
    <source>
        <dbReference type="Proteomes" id="UP000579523"/>
    </source>
</evidence>
<reference evidence="2 3" key="1">
    <citation type="submission" date="2020-08" db="EMBL/GenBank/DDBJ databases">
        <title>Genomic Encyclopedia of Type Strains, Phase III (KMG-III): the genomes of soil and plant-associated and newly described type strains.</title>
        <authorList>
            <person name="Whitman W."/>
        </authorList>
    </citation>
    <scope>NUCLEOTIDE SEQUENCE [LARGE SCALE GENOMIC DNA]</scope>
    <source>
        <strain evidence="2 3">CECT 3273</strain>
    </source>
</reference>
<evidence type="ECO:0000256" key="1">
    <source>
        <dbReference type="SAM" id="MobiDB-lite"/>
    </source>
</evidence>
<name>A0A7W7PXF3_9ACTN</name>
<feature type="region of interest" description="Disordered" evidence="1">
    <location>
        <begin position="76"/>
        <end position="113"/>
    </location>
</feature>
<gene>
    <name evidence="2" type="ORF">FHS37_007219</name>
</gene>
<keyword evidence="3" id="KW-1185">Reference proteome</keyword>